<dbReference type="EMBL" id="CP069103">
    <property type="protein sequence ID" value="QSS51224.1"/>
    <property type="molecule type" value="Genomic_DNA"/>
</dbReference>
<feature type="region of interest" description="Disordered" evidence="1">
    <location>
        <begin position="776"/>
        <end position="796"/>
    </location>
</feature>
<sequence>MEALYPKKTHRRSRSHKKKPTQAVESIVPGRTHVGFVATESGLMDSDICSGVDIDDDNRDVAQESSTGSDDGLVVAGPMAPITTKNNDICLSGDGTMQTDLIATAAEEIAMPICYPEQFKKQSPVDNNNPCSSISPEATSSPCTSSPFTNGKLPLVCSSASFAAPPEITVADDQIPQTTRLASCNSESKFRDSSFHHSPFRAARSRKSSAELDDIDNLPSSRPISLSSFALRTLSRNKGSKSWIPFSLEDINEDSNEMDRRNQSYGARLPARFLTPSAITVNHPLRNVTTFDHRSNMFGFQRASPQRAPQWMHGIRRQPHPGHTAAFGYYKQNLGTNLPRQNPRPAAVPHRSIDTPEAGPRVMVPDDISPTKQEEKQALRVLQYSMVSQSNFQTGHYPPGSSCSSNQVQNSCPTDSPRCAGYRDGAADSKSSYGQMTGHTDHDYSLQQSTVIRENGNSHYSGFGPGKIQHSLTPGMCSESGTSCTAELFQDTESIKISSASPLSLNMCTSHETKVSTITQRLDSDQPSHTKRQSITKYLKDTITTSQAASESNRDEEFQSEVKDCVGKIDPIPLIANPLKSPFRALQLDQSSSTNAATPQIQHTFKNGKAQGYPLDSGSISTSMPLTYTSSNYGTDVSSVFASAFPSRPKSDEILSKSPNALRSRFKFKFPPPGLPIPPGLQVASSNKSFEDTPASRLVHSNIWFHTDTRGEDIFRQRIAEIARDETEHQRVTKMQLRPGEREGVAEAGTVLLGHVLANLQSYTVGDSNQTRGFANFSSAPKLYDEPTRGGPRSFF</sequence>
<name>F0U705_AJEC8</name>
<dbReference type="Proteomes" id="UP000008142">
    <property type="component" value="Unassembled WGS sequence"/>
</dbReference>
<accession>F0U705</accession>
<dbReference type="OMA" id="SNIWFHT"/>
<dbReference type="EMBL" id="DS990636">
    <property type="protein sequence ID" value="EGC42376.1"/>
    <property type="molecule type" value="Genomic_DNA"/>
</dbReference>
<reference evidence="3" key="2">
    <citation type="submission" date="2021-01" db="EMBL/GenBank/DDBJ databases">
        <title>Chromosome-level genome assembly of a human fungal pathogen reveals clustering of transcriptionally co-regulated genes.</title>
        <authorList>
            <person name="Voorhies M."/>
            <person name="Cohen S."/>
            <person name="Shea T.P."/>
            <person name="Petrus S."/>
            <person name="Munoz J.F."/>
            <person name="Poplawski S."/>
            <person name="Goldman W.E."/>
            <person name="Michael T."/>
            <person name="Cuomo C.A."/>
            <person name="Sil A."/>
            <person name="Beyhan S."/>
        </authorList>
    </citation>
    <scope>NUCLEOTIDE SEQUENCE</scope>
    <source>
        <strain evidence="3">H88</strain>
    </source>
</reference>
<evidence type="ECO:0000313" key="3">
    <source>
        <dbReference type="EMBL" id="QSS51224.1"/>
    </source>
</evidence>
<dbReference type="AlphaFoldDB" id="F0U705"/>
<gene>
    <name evidence="2" type="ORF">HCEG_01738</name>
    <name evidence="3" type="ORF">I7I53_06490</name>
</gene>
<dbReference type="Proteomes" id="UP000663419">
    <property type="component" value="Chromosome 2"/>
</dbReference>
<feature type="compositionally biased region" description="Basic residues" evidence="1">
    <location>
        <begin position="7"/>
        <end position="20"/>
    </location>
</feature>
<feature type="region of interest" description="Disordered" evidence="1">
    <location>
        <begin position="342"/>
        <end position="362"/>
    </location>
</feature>
<reference evidence="4" key="1">
    <citation type="submission" date="2008-07" db="EMBL/GenBank/DDBJ databases">
        <title>Annotation of Ajellomyces capsulatus strain H88.</title>
        <authorList>
            <person name="Champion M."/>
            <person name="Cuomo C."/>
            <person name="Ma L.-J."/>
            <person name="Henn M.R."/>
            <person name="Sil A."/>
            <person name="Goldman B."/>
            <person name="Young S.K."/>
            <person name="Kodira C.D."/>
            <person name="Zeng Q."/>
            <person name="Koehrsen M."/>
            <person name="Alvarado L."/>
            <person name="Berlin A."/>
            <person name="Borenstein D."/>
            <person name="Chen Z."/>
            <person name="Engels R."/>
            <person name="Freedman E."/>
            <person name="Gellesch M."/>
            <person name="Goldberg J."/>
            <person name="Griggs A."/>
            <person name="Gujja S."/>
            <person name="Heiman D."/>
            <person name="Hepburn T."/>
            <person name="Howarth C."/>
            <person name="Jen D."/>
            <person name="Larson L."/>
            <person name="Lewis B."/>
            <person name="Mehta T."/>
            <person name="Park D."/>
            <person name="Pearson M."/>
            <person name="Roberts A."/>
            <person name="Saif S."/>
            <person name="Shea T."/>
            <person name="Shenoy N."/>
            <person name="Sisk P."/>
            <person name="Stolte C."/>
            <person name="Sykes S."/>
            <person name="Walk T."/>
            <person name="White J."/>
            <person name="Yandava C."/>
            <person name="Klein B."/>
            <person name="McEwen J.G."/>
            <person name="Puccia R."/>
            <person name="Goldman G.H."/>
            <person name="Felipe M.S."/>
            <person name="Nino-Vega G."/>
            <person name="San-Blas G."/>
            <person name="Taylor J."/>
            <person name="Mendoza L."/>
            <person name="Galagan J."/>
            <person name="Nusbaum C."/>
            <person name="Birren B."/>
        </authorList>
    </citation>
    <scope>NUCLEOTIDE SEQUENCE [LARGE SCALE GENOMIC DNA]</scope>
    <source>
        <strain evidence="4">H88</strain>
    </source>
</reference>
<dbReference type="HOGENOM" id="CLU_339775_0_0_1"/>
<organism evidence="4">
    <name type="scientific">Ajellomyces capsulatus (strain H88)</name>
    <name type="common">Darling's disease fungus</name>
    <name type="synonym">Histoplasma capsulatum</name>
    <dbReference type="NCBI Taxonomy" id="544711"/>
    <lineage>
        <taxon>Eukaryota</taxon>
        <taxon>Fungi</taxon>
        <taxon>Dikarya</taxon>
        <taxon>Ascomycota</taxon>
        <taxon>Pezizomycotina</taxon>
        <taxon>Eurotiomycetes</taxon>
        <taxon>Eurotiomycetidae</taxon>
        <taxon>Onygenales</taxon>
        <taxon>Ajellomycetaceae</taxon>
        <taxon>Histoplasma</taxon>
    </lineage>
</organism>
<evidence type="ECO:0000313" key="2">
    <source>
        <dbReference type="EMBL" id="EGC42376.1"/>
    </source>
</evidence>
<proteinExistence type="predicted"/>
<dbReference type="VEuPathDB" id="FungiDB:I7I53_06490"/>
<feature type="region of interest" description="Disordered" evidence="1">
    <location>
        <begin position="1"/>
        <end position="23"/>
    </location>
</feature>
<dbReference type="OrthoDB" id="10251048at2759"/>
<feature type="region of interest" description="Disordered" evidence="1">
    <location>
        <begin position="55"/>
        <end position="76"/>
    </location>
</feature>
<evidence type="ECO:0000256" key="1">
    <source>
        <dbReference type="SAM" id="MobiDB-lite"/>
    </source>
</evidence>
<protein>
    <submittedName>
        <fullName evidence="2">Predicted protein</fullName>
    </submittedName>
</protein>
<dbReference type="STRING" id="544711.F0U705"/>
<evidence type="ECO:0000313" key="4">
    <source>
        <dbReference type="Proteomes" id="UP000008142"/>
    </source>
</evidence>